<dbReference type="AlphaFoldDB" id="A0A1E8PJB7"/>
<name>A0A1E8PJB7_9BURK</name>
<dbReference type="EMBL" id="MAQB02000014">
    <property type="protein sequence ID" value="OFJ46412.1"/>
    <property type="molecule type" value="Genomic_DNA"/>
</dbReference>
<comment type="caution">
    <text evidence="1">The sequence shown here is derived from an EMBL/GenBank/DDBJ whole genome shotgun (WGS) entry which is preliminary data.</text>
</comment>
<accession>A0A1E8PJB7</accession>
<gene>
    <name evidence="1" type="ORF">BA896_021910</name>
</gene>
<protein>
    <submittedName>
        <fullName evidence="1">Uncharacterized protein</fullName>
    </submittedName>
</protein>
<proteinExistence type="predicted"/>
<reference evidence="1 2" key="1">
    <citation type="submission" date="2016-10" db="EMBL/GenBank/DDBJ databases">
        <title>Updated version of Genome Assembly of Janthinobacterium lividum ERGS5:01.</title>
        <authorList>
            <person name="Kumar R."/>
            <person name="Acharya V."/>
            <person name="Singh D."/>
        </authorList>
    </citation>
    <scope>NUCLEOTIDE SEQUENCE [LARGE SCALE GENOMIC DNA]</scope>
    <source>
        <strain evidence="1 2">ERGS5:01</strain>
    </source>
</reference>
<dbReference type="Proteomes" id="UP000092634">
    <property type="component" value="Unassembled WGS sequence"/>
</dbReference>
<organism evidence="1 2">
    <name type="scientific">Janthinobacterium lividum</name>
    <dbReference type="NCBI Taxonomy" id="29581"/>
    <lineage>
        <taxon>Bacteria</taxon>
        <taxon>Pseudomonadati</taxon>
        <taxon>Pseudomonadota</taxon>
        <taxon>Betaproteobacteria</taxon>
        <taxon>Burkholderiales</taxon>
        <taxon>Oxalobacteraceae</taxon>
        <taxon>Janthinobacterium</taxon>
    </lineage>
</organism>
<evidence type="ECO:0000313" key="2">
    <source>
        <dbReference type="Proteomes" id="UP000092634"/>
    </source>
</evidence>
<sequence>MSAQQILEHYRSGERKPVLGPLTYVEALGLLVVNEKLLDALKGLVAVPFGSGAALLQAKIKAHHAAHVALKIAGGVNPVTGAPHCTGFQNATPICGNCQHETRMRDETKNRTDRSCTKHGWTVLMSATCDGHAYRPT</sequence>
<evidence type="ECO:0000313" key="1">
    <source>
        <dbReference type="EMBL" id="OFJ46412.1"/>
    </source>
</evidence>